<dbReference type="SUPFAM" id="SSF141868">
    <property type="entry name" value="EAL domain-like"/>
    <property type="match status" value="1"/>
</dbReference>
<reference evidence="2 3" key="1">
    <citation type="journal article" date="2012" name="J. Bacteriol.">
        <title>Genome Sequence of the Protease-Producing Bacterium Rheinheimera nanhaiensis E407-8T, Isolated from Deep-Sea Sediment of the South China Sea.</title>
        <authorList>
            <person name="Zhang X.-Y."/>
            <person name="Zhang Y.-J."/>
            <person name="Qin Q.-L."/>
            <person name="Xie B.-B."/>
            <person name="Chen X.-L."/>
            <person name="Zhou B.-C."/>
            <person name="Zhang Y.-Z."/>
        </authorList>
    </citation>
    <scope>NUCLEOTIDE SEQUENCE [LARGE SCALE GENOMIC DNA]</scope>
    <source>
        <strain evidence="2 3">E407-8</strain>
    </source>
</reference>
<gene>
    <name evidence="2" type="ORF">RNAN_3334</name>
</gene>
<dbReference type="Proteomes" id="UP000004374">
    <property type="component" value="Unassembled WGS sequence"/>
</dbReference>
<dbReference type="SMART" id="SM00052">
    <property type="entry name" value="EAL"/>
    <property type="match status" value="1"/>
</dbReference>
<evidence type="ECO:0000313" key="2">
    <source>
        <dbReference type="EMBL" id="GAB60312.1"/>
    </source>
</evidence>
<accession>I1E1Y4</accession>
<protein>
    <recommendedName>
        <fullName evidence="1">HDOD domain-containing protein</fullName>
    </recommendedName>
</protein>
<keyword evidence="3" id="KW-1185">Reference proteome</keyword>
<organism evidence="2 3">
    <name type="scientific">Rheinheimera nanhaiensis E407-8</name>
    <dbReference type="NCBI Taxonomy" id="562729"/>
    <lineage>
        <taxon>Bacteria</taxon>
        <taxon>Pseudomonadati</taxon>
        <taxon>Pseudomonadota</taxon>
        <taxon>Gammaproteobacteria</taxon>
        <taxon>Chromatiales</taxon>
        <taxon>Chromatiaceae</taxon>
        <taxon>Rheinheimera</taxon>
    </lineage>
</organism>
<dbReference type="Gene3D" id="3.20.20.450">
    <property type="entry name" value="EAL domain"/>
    <property type="match status" value="1"/>
</dbReference>
<dbReference type="InterPro" id="IPR035919">
    <property type="entry name" value="EAL_sf"/>
</dbReference>
<dbReference type="InterPro" id="IPR052340">
    <property type="entry name" value="RNase_Y/CdgJ"/>
</dbReference>
<dbReference type="Gene3D" id="1.10.3210.10">
    <property type="entry name" value="Hypothetical protein af1432"/>
    <property type="match status" value="1"/>
</dbReference>
<dbReference type="SUPFAM" id="SSF109604">
    <property type="entry name" value="HD-domain/PDEase-like"/>
    <property type="match status" value="1"/>
</dbReference>
<dbReference type="InterPro" id="IPR013976">
    <property type="entry name" value="HDOD"/>
</dbReference>
<dbReference type="AlphaFoldDB" id="I1E1Y4"/>
<sequence>MSIVTPPALSESVMAKHSLALSQLVVQPLFDAAKKRVALELMQHSHSCVRPLVLDSSDAAILQQQCQQLADYLTSYNCRLLLSVSLPLVLARRSLAPLPASKVMLAIAGKAADSAALRAALGHYKTLGFSILLDDTPDGSLSADLLALASIVRIDMAYTGLEDFQRHQAQYGRDGLIWLATKVETEALFTLVKTLGCQWFQGYFLPDKLTVDGKTLEPSALKLAEIIGCLFVDEPDINQLATLLADEPAIVMGLLKLANSPLYRKTRAVNSVKEVVTRLGLTLARKWLLSYAVLSGTNAAAAIMVLARAHTMARIAESWQLSTQTQQQYFLAGVISGTDRLFGIDSSAFLRRLHVSYTIKQALQQQSGQMAQALELTLQLERSCALGQGLEPRCQPYLPLYQDELAQVQQRLAQAGC</sequence>
<name>I1E1Y4_9GAMM</name>
<feature type="domain" description="HDOD" evidence="1">
    <location>
        <begin position="216"/>
        <end position="405"/>
    </location>
</feature>
<dbReference type="InterPro" id="IPR001633">
    <property type="entry name" value="EAL_dom"/>
</dbReference>
<evidence type="ECO:0000259" key="1">
    <source>
        <dbReference type="PROSITE" id="PS51833"/>
    </source>
</evidence>
<dbReference type="Pfam" id="PF08668">
    <property type="entry name" value="HDOD"/>
    <property type="match status" value="1"/>
</dbReference>
<dbReference type="PANTHER" id="PTHR33525:SF4">
    <property type="entry name" value="CYCLIC DI-GMP PHOSPHODIESTERASE CDGJ"/>
    <property type="match status" value="1"/>
</dbReference>
<dbReference type="STRING" id="562729.RNAN_3334"/>
<proteinExistence type="predicted"/>
<comment type="caution">
    <text evidence="2">The sequence shown here is derived from an EMBL/GenBank/DDBJ whole genome shotgun (WGS) entry which is preliminary data.</text>
</comment>
<dbReference type="OrthoDB" id="8770724at2"/>
<dbReference type="PANTHER" id="PTHR33525">
    <property type="match status" value="1"/>
</dbReference>
<dbReference type="PROSITE" id="PS51833">
    <property type="entry name" value="HDOD"/>
    <property type="match status" value="1"/>
</dbReference>
<dbReference type="RefSeq" id="WP_008223756.1">
    <property type="nucleotide sequence ID" value="NZ_BAFK01000025.1"/>
</dbReference>
<evidence type="ECO:0000313" key="3">
    <source>
        <dbReference type="Proteomes" id="UP000004374"/>
    </source>
</evidence>
<dbReference type="EMBL" id="BAFK01000025">
    <property type="protein sequence ID" value="GAB60312.1"/>
    <property type="molecule type" value="Genomic_DNA"/>
</dbReference>